<proteinExistence type="predicted"/>
<evidence type="ECO:0000313" key="3">
    <source>
        <dbReference type="Proteomes" id="UP000716291"/>
    </source>
</evidence>
<feature type="region of interest" description="Disordered" evidence="1">
    <location>
        <begin position="401"/>
        <end position="420"/>
    </location>
</feature>
<evidence type="ECO:0000313" key="2">
    <source>
        <dbReference type="EMBL" id="KAG1301446.1"/>
    </source>
</evidence>
<gene>
    <name evidence="2" type="ORF">G6F64_011797</name>
</gene>
<dbReference type="Gene3D" id="3.60.10.10">
    <property type="entry name" value="Endonuclease/exonuclease/phosphatase"/>
    <property type="match status" value="1"/>
</dbReference>
<dbReference type="EMBL" id="JAANQT010003086">
    <property type="protein sequence ID" value="KAG1301446.1"/>
    <property type="molecule type" value="Genomic_DNA"/>
</dbReference>
<evidence type="ECO:0000256" key="1">
    <source>
        <dbReference type="SAM" id="MobiDB-lite"/>
    </source>
</evidence>
<evidence type="ECO:0008006" key="4">
    <source>
        <dbReference type="Google" id="ProtNLM"/>
    </source>
</evidence>
<accession>A0A9P6WYF9</accession>
<sequence>MREKHISFNYGSLNSNSLVKTSSATTQSFYIRYLREQQFDILSLQETHATPSTIPSMDTQFQAQQTFWTYYCGIVSFSTNYILTQIHTDHIFTSDRFLLCKVHHPHNFYETFYILNVYAPADSNGARRSFFGSMVTLLYELNDIITWNNLIISGDFNYDLARDIDSKRGLFKTSTAWTSLLENFFFNSMIHNSMNNIPTFQRTASITSTIDYIYLGGIIKSRLIDNSVHYIQSQWSDHAILHVALDLGPSKLGPGLFRGNPSYASNPQFKAQLQQKLSELLHQTEKDLITMNAQVLWEEVKKVTQKWIKLFGIKHVSWRKSALKQLERKRNRFLRSKPPIATRLLILPKIDKMIDTLQQELVEIAALKSGVVWREKGEKSPKYLKTIHHQRTAQQFIPGLREPTSTNTELHNNTESSASTIRVDSHSMNNITQNFYNQLYTKDEVEDNHIQDCFAKY</sequence>
<comment type="caution">
    <text evidence="2">The sequence shown here is derived from an EMBL/GenBank/DDBJ whole genome shotgun (WGS) entry which is preliminary data.</text>
</comment>
<protein>
    <recommendedName>
        <fullName evidence="4">Endonuclease/exonuclease/phosphatase domain-containing protein</fullName>
    </recommendedName>
</protein>
<keyword evidence="3" id="KW-1185">Reference proteome</keyword>
<feature type="compositionally biased region" description="Polar residues" evidence="1">
    <location>
        <begin position="403"/>
        <end position="420"/>
    </location>
</feature>
<dbReference type="Proteomes" id="UP000716291">
    <property type="component" value="Unassembled WGS sequence"/>
</dbReference>
<name>A0A9P6WYF9_RHIOR</name>
<dbReference type="OrthoDB" id="2208582at2759"/>
<dbReference type="InterPro" id="IPR036691">
    <property type="entry name" value="Endo/exonu/phosph_ase_sf"/>
</dbReference>
<dbReference type="AlphaFoldDB" id="A0A9P6WYF9"/>
<organism evidence="2 3">
    <name type="scientific">Rhizopus oryzae</name>
    <name type="common">Mucormycosis agent</name>
    <name type="synonym">Rhizopus arrhizus var. delemar</name>
    <dbReference type="NCBI Taxonomy" id="64495"/>
    <lineage>
        <taxon>Eukaryota</taxon>
        <taxon>Fungi</taxon>
        <taxon>Fungi incertae sedis</taxon>
        <taxon>Mucoromycota</taxon>
        <taxon>Mucoromycotina</taxon>
        <taxon>Mucoromycetes</taxon>
        <taxon>Mucorales</taxon>
        <taxon>Mucorineae</taxon>
        <taxon>Rhizopodaceae</taxon>
        <taxon>Rhizopus</taxon>
    </lineage>
</organism>
<dbReference type="SUPFAM" id="SSF56219">
    <property type="entry name" value="DNase I-like"/>
    <property type="match status" value="1"/>
</dbReference>
<reference evidence="2" key="1">
    <citation type="journal article" date="2020" name="Microb. Genom.">
        <title>Genetic diversity of clinical and environmental Mucorales isolates obtained from an investigation of mucormycosis cases among solid organ transplant recipients.</title>
        <authorList>
            <person name="Nguyen M.H."/>
            <person name="Kaul D."/>
            <person name="Muto C."/>
            <person name="Cheng S.J."/>
            <person name="Richter R.A."/>
            <person name="Bruno V.M."/>
            <person name="Liu G."/>
            <person name="Beyhan S."/>
            <person name="Sundermann A.J."/>
            <person name="Mounaud S."/>
            <person name="Pasculle A.W."/>
            <person name="Nierman W.C."/>
            <person name="Driscoll E."/>
            <person name="Cumbie R."/>
            <person name="Clancy C.J."/>
            <person name="Dupont C.L."/>
        </authorList>
    </citation>
    <scope>NUCLEOTIDE SEQUENCE</scope>
    <source>
        <strain evidence="2">GL11</strain>
    </source>
</reference>